<reference evidence="1 2" key="1">
    <citation type="journal article" date="2015" name="Int. J. Syst. Evol. Microbiol.">
        <title>Flavisolibacter ginsenosidimutans sp. nov., with ginsenoside-converting activity isolated from soil used for cultivating ginseng.</title>
        <authorList>
            <person name="Zhao Y."/>
            <person name="Liu Q."/>
            <person name="Kang M.S."/>
            <person name="Jin F."/>
            <person name="Yu H."/>
            <person name="Im W.T."/>
        </authorList>
    </citation>
    <scope>NUCLEOTIDE SEQUENCE [LARGE SCALE GENOMIC DNA]</scope>
    <source>
        <strain evidence="1 2">Gsoil 636</strain>
    </source>
</reference>
<dbReference type="OrthoDB" id="679298at2"/>
<dbReference type="SUPFAM" id="SSF53098">
    <property type="entry name" value="Ribonuclease H-like"/>
    <property type="match status" value="1"/>
</dbReference>
<dbReference type="GO" id="GO:0003676">
    <property type="term" value="F:nucleic acid binding"/>
    <property type="evidence" value="ECO:0007669"/>
    <property type="project" value="InterPro"/>
</dbReference>
<organism evidence="1 2">
    <name type="scientific">Flavisolibacter ginsenosidimutans</name>
    <dbReference type="NCBI Taxonomy" id="661481"/>
    <lineage>
        <taxon>Bacteria</taxon>
        <taxon>Pseudomonadati</taxon>
        <taxon>Bacteroidota</taxon>
        <taxon>Chitinophagia</taxon>
        <taxon>Chitinophagales</taxon>
        <taxon>Chitinophagaceae</taxon>
        <taxon>Flavisolibacter</taxon>
    </lineage>
</organism>
<dbReference type="InterPro" id="IPR036397">
    <property type="entry name" value="RNaseH_sf"/>
</dbReference>
<dbReference type="PANTHER" id="PTHR46889">
    <property type="entry name" value="TRANSPOSASE INSF FOR INSERTION SEQUENCE IS3B-RELATED"/>
    <property type="match status" value="1"/>
</dbReference>
<dbReference type="Gene3D" id="3.30.420.10">
    <property type="entry name" value="Ribonuclease H-like superfamily/Ribonuclease H"/>
    <property type="match status" value="1"/>
</dbReference>
<gene>
    <name evidence="1" type="ORF">FSB75_15205</name>
</gene>
<dbReference type="AlphaFoldDB" id="A0A5B8URG3"/>
<dbReference type="EMBL" id="CP042433">
    <property type="protein sequence ID" value="QEC58545.1"/>
    <property type="molecule type" value="Genomic_DNA"/>
</dbReference>
<proteinExistence type="predicted"/>
<dbReference type="InterPro" id="IPR050900">
    <property type="entry name" value="Transposase_IS3/IS150/IS904"/>
</dbReference>
<protein>
    <submittedName>
        <fullName evidence="1">DDE-type integrase/transposase/recombinase</fullName>
    </submittedName>
</protein>
<dbReference type="Proteomes" id="UP000321204">
    <property type="component" value="Chromosome"/>
</dbReference>
<evidence type="ECO:0000313" key="1">
    <source>
        <dbReference type="EMBL" id="QEC58545.1"/>
    </source>
</evidence>
<sequence length="54" mass="6238">MQYCSNAYVQLLLTSHISISMTEKSDPYENAVAERINGLLKDEFNLVRTFQNIQ</sequence>
<dbReference type="KEGG" id="fgg:FSB75_15205"/>
<dbReference type="PANTHER" id="PTHR46889:SF5">
    <property type="entry name" value="INTEGRASE PROTEIN"/>
    <property type="match status" value="1"/>
</dbReference>
<dbReference type="InterPro" id="IPR012337">
    <property type="entry name" value="RNaseH-like_sf"/>
</dbReference>
<name>A0A5B8URG3_9BACT</name>
<accession>A0A5B8URG3</accession>
<keyword evidence="2" id="KW-1185">Reference proteome</keyword>
<evidence type="ECO:0000313" key="2">
    <source>
        <dbReference type="Proteomes" id="UP000321204"/>
    </source>
</evidence>